<reference evidence="8 9" key="1">
    <citation type="journal article" date="2013" name="Genome Announc.">
        <title>Genome Sequence of the Polycyclic Aromatic Hydrocarbon-Degrading Bacterium Strain Marinobacter nanhaiticus D15-8WT.</title>
        <authorList>
            <person name="Cui Z."/>
            <person name="Gao W."/>
            <person name="Li Q."/>
            <person name="Xu G."/>
            <person name="Zheng L."/>
        </authorList>
    </citation>
    <scope>NUCLEOTIDE SEQUENCE [LARGE SCALE GENOMIC DNA]</scope>
    <source>
        <strain evidence="8 9">D15-8W</strain>
    </source>
</reference>
<evidence type="ECO:0000256" key="2">
    <source>
        <dbReference type="ARBA" id="ARBA00010350"/>
    </source>
</evidence>
<feature type="transmembrane region" description="Helical" evidence="7">
    <location>
        <begin position="88"/>
        <end position="109"/>
    </location>
</feature>
<dbReference type="OrthoDB" id="9813298at2"/>
<comment type="caution">
    <text evidence="8">The sequence shown here is derived from an EMBL/GenBank/DDBJ whole genome shotgun (WGS) entry which is preliminary data.</text>
</comment>
<dbReference type="PANTHER" id="PTHR23291:SF115">
    <property type="entry name" value="MODULATOR OF FTSH PROTEASE YCCA"/>
    <property type="match status" value="1"/>
</dbReference>
<evidence type="ECO:0000256" key="4">
    <source>
        <dbReference type="ARBA" id="ARBA00022692"/>
    </source>
</evidence>
<proteinExistence type="inferred from homology"/>
<dbReference type="EMBL" id="APLQ01000014">
    <property type="protein sequence ID" value="ENO14175.1"/>
    <property type="molecule type" value="Genomic_DNA"/>
</dbReference>
<evidence type="ECO:0000313" key="9">
    <source>
        <dbReference type="Proteomes" id="UP000013165"/>
    </source>
</evidence>
<dbReference type="Proteomes" id="UP000013165">
    <property type="component" value="Unassembled WGS sequence"/>
</dbReference>
<feature type="transmembrane region" description="Helical" evidence="7">
    <location>
        <begin position="180"/>
        <end position="199"/>
    </location>
</feature>
<dbReference type="PROSITE" id="PS01243">
    <property type="entry name" value="BI1"/>
    <property type="match status" value="1"/>
</dbReference>
<evidence type="ECO:0000256" key="1">
    <source>
        <dbReference type="ARBA" id="ARBA00004651"/>
    </source>
</evidence>
<evidence type="ECO:0000256" key="6">
    <source>
        <dbReference type="ARBA" id="ARBA00023136"/>
    </source>
</evidence>
<evidence type="ECO:0000256" key="7">
    <source>
        <dbReference type="RuleBase" id="RU004379"/>
    </source>
</evidence>
<dbReference type="InterPro" id="IPR006213">
    <property type="entry name" value="Bax_inhbtr1_CS"/>
</dbReference>
<keyword evidence="4 7" id="KW-0812">Transmembrane</keyword>
<evidence type="ECO:0000313" key="8">
    <source>
        <dbReference type="EMBL" id="ENO14175.1"/>
    </source>
</evidence>
<dbReference type="InterPro" id="IPR006214">
    <property type="entry name" value="Bax_inhibitor_1-related"/>
</dbReference>
<feature type="transmembrane region" description="Helical" evidence="7">
    <location>
        <begin position="121"/>
        <end position="141"/>
    </location>
</feature>
<evidence type="ECO:0000256" key="5">
    <source>
        <dbReference type="ARBA" id="ARBA00022989"/>
    </source>
</evidence>
<dbReference type="HOGENOM" id="CLU_058671_2_1_6"/>
<feature type="transmembrane region" description="Helical" evidence="7">
    <location>
        <begin position="39"/>
        <end position="59"/>
    </location>
</feature>
<name>N6VVG7_9GAMM</name>
<comment type="subcellular location">
    <subcellularLocation>
        <location evidence="1">Cell membrane</location>
        <topology evidence="1">Multi-pass membrane protein</topology>
    </subcellularLocation>
</comment>
<dbReference type="PATRIC" id="fig|626887.3.peg.4463"/>
<feature type="transmembrane region" description="Helical" evidence="7">
    <location>
        <begin position="65"/>
        <end position="81"/>
    </location>
</feature>
<dbReference type="AlphaFoldDB" id="N6VVG7"/>
<dbReference type="CDD" id="cd10433">
    <property type="entry name" value="YccA_like"/>
    <property type="match status" value="1"/>
</dbReference>
<feature type="transmembrane region" description="Helical" evidence="7">
    <location>
        <begin position="211"/>
        <end position="234"/>
    </location>
</feature>
<dbReference type="GO" id="GO:0005886">
    <property type="term" value="C:plasma membrane"/>
    <property type="evidence" value="ECO:0007669"/>
    <property type="project" value="UniProtKB-SubCell"/>
</dbReference>
<dbReference type="RefSeq" id="WP_004582394.1">
    <property type="nucleotide sequence ID" value="NZ_AP028878.1"/>
</dbReference>
<dbReference type="STRING" id="626887.J057_22315"/>
<dbReference type="PANTHER" id="PTHR23291">
    <property type="entry name" value="BAX INHIBITOR-RELATED"/>
    <property type="match status" value="1"/>
</dbReference>
<feature type="transmembrane region" description="Helical" evidence="7">
    <location>
        <begin position="153"/>
        <end position="174"/>
    </location>
</feature>
<keyword evidence="9" id="KW-1185">Reference proteome</keyword>
<protein>
    <submittedName>
        <fullName evidence="8">BAX inhibitor (BI)-1/YccA family protein</fullName>
    </submittedName>
</protein>
<keyword evidence="5 7" id="KW-1133">Transmembrane helix</keyword>
<gene>
    <name evidence="8" type="ORF">J057_22315</name>
</gene>
<accession>N6VVG7</accession>
<dbReference type="eggNOG" id="COG0670">
    <property type="taxonomic scope" value="Bacteria"/>
</dbReference>
<dbReference type="Pfam" id="PF01027">
    <property type="entry name" value="Bax1-I"/>
    <property type="match status" value="1"/>
</dbReference>
<organism evidence="8 9">
    <name type="scientific">Marinobacter nanhaiticus D15-8W</name>
    <dbReference type="NCBI Taxonomy" id="626887"/>
    <lineage>
        <taxon>Bacteria</taxon>
        <taxon>Pseudomonadati</taxon>
        <taxon>Pseudomonadota</taxon>
        <taxon>Gammaproteobacteria</taxon>
        <taxon>Pseudomonadales</taxon>
        <taxon>Marinobacteraceae</taxon>
        <taxon>Marinobacter</taxon>
    </lineage>
</organism>
<evidence type="ECO:0000256" key="3">
    <source>
        <dbReference type="ARBA" id="ARBA00022475"/>
    </source>
</evidence>
<keyword evidence="3" id="KW-1003">Cell membrane</keyword>
<keyword evidence="6 7" id="KW-0472">Membrane</keyword>
<comment type="similarity">
    <text evidence="2 7">Belongs to the BI1 family.</text>
</comment>
<sequence length="241" mass="25064">MDDRRFDVRNSQGGAYAASQAGRATGISADAHRVLRNTYTLLAFTLLFSAVMAGVSMAIEMSRGVSLMCSLGALALIWLVLPRTANSSAGIGVVFAFTGLLGLSLGPILNHYLAMSNGGAVVMQALGGTAVVFLGLSGYVLTTKKDFSFMGGMLMAGLLVVVIAAVGSLVAGLFGVDVSMFSLAISAAIVLLMSGFILYDTSRIVHGGETNYILATTGLYLNIYNLFVSLLHILGAFNGDD</sequence>